<dbReference type="Gene3D" id="3.30.450.90">
    <property type="match status" value="1"/>
</dbReference>
<organism evidence="18">
    <name type="scientific">Yersinia ruckeri</name>
    <dbReference type="NCBI Taxonomy" id="29486"/>
    <lineage>
        <taxon>Bacteria</taxon>
        <taxon>Pseudomonadati</taxon>
        <taxon>Pseudomonadota</taxon>
        <taxon>Gammaproteobacteria</taxon>
        <taxon>Enterobacterales</taxon>
        <taxon>Yersiniaceae</taxon>
        <taxon>Yersinia</taxon>
    </lineage>
</organism>
<comment type="cofactor">
    <cofactor evidence="1">
        <name>Zn(2+)</name>
        <dbReference type="ChEBI" id="CHEBI:29105"/>
    </cofactor>
</comment>
<dbReference type="KEGG" id="yrb:UGYR_07000"/>
<dbReference type="InterPro" id="IPR027417">
    <property type="entry name" value="P-loop_NTPase"/>
</dbReference>
<keyword evidence="13" id="KW-1278">Translocase</keyword>
<dbReference type="EMBL" id="LN681231">
    <property type="protein sequence ID" value="CEK28639.1"/>
    <property type="molecule type" value="Genomic_DNA"/>
</dbReference>
<protein>
    <recommendedName>
        <fullName evidence="16">Type II secretion system protein E</fullName>
        <shortName evidence="16">T2SS protein E</shortName>
    </recommendedName>
    <alternativeName>
        <fullName evidence="16">Type II traffic warden ATPase</fullName>
    </alternativeName>
</protein>
<keyword evidence="7" id="KW-0997">Cell inner membrane</keyword>
<evidence type="ECO:0000313" key="20">
    <source>
        <dbReference type="Proteomes" id="UP000255169"/>
    </source>
</evidence>
<comment type="similarity">
    <text evidence="4 16">Belongs to the GSP E family.</text>
</comment>
<dbReference type="PANTHER" id="PTHR30258">
    <property type="entry name" value="TYPE II SECRETION SYSTEM PROTEIN GSPE-RELATED"/>
    <property type="match status" value="1"/>
</dbReference>
<evidence type="ECO:0000256" key="14">
    <source>
        <dbReference type="ARBA" id="ARBA00023136"/>
    </source>
</evidence>
<evidence type="ECO:0000256" key="10">
    <source>
        <dbReference type="ARBA" id="ARBA00022833"/>
    </source>
</evidence>
<dbReference type="AlphaFoldDB" id="A0A0A5FPU4"/>
<dbReference type="GO" id="GO:0015627">
    <property type="term" value="C:type II protein secretion system complex"/>
    <property type="evidence" value="ECO:0007669"/>
    <property type="project" value="UniProtKB-UniRule"/>
</dbReference>
<evidence type="ECO:0000256" key="5">
    <source>
        <dbReference type="ARBA" id="ARBA00022448"/>
    </source>
</evidence>
<evidence type="ECO:0000256" key="1">
    <source>
        <dbReference type="ARBA" id="ARBA00001947"/>
    </source>
</evidence>
<dbReference type="GO" id="GO:0005886">
    <property type="term" value="C:plasma membrane"/>
    <property type="evidence" value="ECO:0007669"/>
    <property type="project" value="UniProtKB-SubCell"/>
</dbReference>
<dbReference type="SUPFAM" id="SSF52540">
    <property type="entry name" value="P-loop containing nucleoside triphosphate hydrolases"/>
    <property type="match status" value="1"/>
</dbReference>
<evidence type="ECO:0000256" key="4">
    <source>
        <dbReference type="ARBA" id="ARBA00006611"/>
    </source>
</evidence>
<dbReference type="STRING" id="29486.UGYR_07000"/>
<dbReference type="SUPFAM" id="SSF160246">
    <property type="entry name" value="EspE N-terminal domain-like"/>
    <property type="match status" value="1"/>
</dbReference>
<dbReference type="InterPro" id="IPR054757">
    <property type="entry name" value="GSPE_N1E"/>
</dbReference>
<evidence type="ECO:0000256" key="15">
    <source>
        <dbReference type="ARBA" id="ARBA00034006"/>
    </source>
</evidence>
<dbReference type="GO" id="GO:0046872">
    <property type="term" value="F:metal ion binding"/>
    <property type="evidence" value="ECO:0007669"/>
    <property type="project" value="UniProtKB-KW"/>
</dbReference>
<dbReference type="CDD" id="cd01129">
    <property type="entry name" value="PulE-GspE-like"/>
    <property type="match status" value="1"/>
</dbReference>
<keyword evidence="10" id="KW-0862">Zinc</keyword>
<accession>A0A0A5FPU4</accession>
<dbReference type="FunFam" id="3.30.450.90:FF:000001">
    <property type="entry name" value="Type II secretion system ATPase GspE"/>
    <property type="match status" value="1"/>
</dbReference>
<proteinExistence type="inferred from homology"/>
<evidence type="ECO:0000313" key="18">
    <source>
        <dbReference type="EMBL" id="CEK28639.1"/>
    </source>
</evidence>
<dbReference type="NCBIfam" id="TIGR02533">
    <property type="entry name" value="type_II_gspE"/>
    <property type="match status" value="1"/>
</dbReference>
<evidence type="ECO:0000313" key="19">
    <source>
        <dbReference type="EMBL" id="SUQ01449.1"/>
    </source>
</evidence>
<keyword evidence="11 16" id="KW-0067">ATP-binding</keyword>
<comment type="function">
    <text evidence="2 16">ATPase component of the type II secretion system required for the energy-dependent secretion of extracellular factors such as proteases and toxins from the periplasm. Acts as a molecular motor to provide the energy that is required for assembly of the pseudopilus and the extrusion of substrates generated in the cytoplasm.</text>
</comment>
<dbReference type="GO" id="GO:0015628">
    <property type="term" value="P:protein secretion by the type II secretion system"/>
    <property type="evidence" value="ECO:0007669"/>
    <property type="project" value="UniProtKB-UniRule"/>
</dbReference>
<feature type="domain" description="Bacterial type II secretion system protein E" evidence="17">
    <location>
        <begin position="316"/>
        <end position="330"/>
    </location>
</feature>
<dbReference type="InterPro" id="IPR013369">
    <property type="entry name" value="T2SS_GspE"/>
</dbReference>
<dbReference type="InterPro" id="IPR037257">
    <property type="entry name" value="T2SS_E_N_sf"/>
</dbReference>
<keyword evidence="14" id="KW-0472">Membrane</keyword>
<keyword evidence="12 16" id="KW-0653">Protein transport</keyword>
<reference evidence="19 20" key="2">
    <citation type="submission" date="2018-06" db="EMBL/GenBank/DDBJ databases">
        <authorList>
            <consortium name="Pathogen Informatics"/>
            <person name="Doyle S."/>
        </authorList>
    </citation>
    <scope>NUCLEOTIDE SEQUENCE [LARGE SCALE GENOMIC DNA]</scope>
    <source>
        <strain evidence="19 20">NCTC10476</strain>
    </source>
</reference>
<gene>
    <name evidence="19" type="primary">epsE_1</name>
    <name evidence="18" type="ORF">CSF007_14570</name>
    <name evidence="19" type="ORF">NCTC10476_02803</name>
</gene>
<dbReference type="InterPro" id="IPR001482">
    <property type="entry name" value="T2SS/T4SS_dom"/>
</dbReference>
<dbReference type="EMBL" id="UHJG01000001">
    <property type="protein sequence ID" value="SUQ01449.1"/>
    <property type="molecule type" value="Genomic_DNA"/>
</dbReference>
<dbReference type="SMART" id="SM00382">
    <property type="entry name" value="AAA"/>
    <property type="match status" value="1"/>
</dbReference>
<dbReference type="GO" id="GO:0008564">
    <property type="term" value="F:protein-exporting ATPase activity"/>
    <property type="evidence" value="ECO:0007669"/>
    <property type="project" value="UniProtKB-EC"/>
</dbReference>
<sequence>MNELLPASKYKVLPFSWAKEHGALIIPTPIGCNLICRSSVIFDDFLEAYRVASGKIELTLLPDEEFEQNLVDFYQNDTQQAQQIMDDIGNELDLGTLIEQLPKDEDLLNTVDEAPIIRLINVMISQAIKEVASDIHIEPFERRLIIRFRIDGVLSKVLEPPPRLASLLISRIKVMAKLDIAEKRVPQDGRIALRMGGRALDIRVSTLPSSHGERAVLRILDKNSVKLDLETLGINQKSYKLIKRLVQQPHGIILVTGPTGSGKSTTLYAALMEIDRSVRNIMTIEDPIEFDLDGIAQTQVNAKAGMTFSKGLRAILRQDPDVILIGEIRDSETARIATQASLTGHLVLSTLHTNTAAGTITRLKDMGVEAYMLSSSLLAVLSQRLVRKLCVYCRVPYVFSPLDLEIKQSDKNKLEKMSGYKSKGCEKCNYIGYRGRTVIHELVILDDKMRKSIYKGNGEIELERLARELVKDIKNDGIDKIIQGITSVEEVLRVTREDVNGYI</sequence>
<comment type="catalytic activity">
    <reaction evidence="15">
        <text>ATP + H2O + cellular proteinSide 1 = ADP + phosphate + cellular proteinSide 2.</text>
        <dbReference type="EC" id="7.4.2.8"/>
    </reaction>
</comment>
<dbReference type="Pfam" id="PF22341">
    <property type="entry name" value="GSPE_N1E"/>
    <property type="match status" value="1"/>
</dbReference>
<keyword evidence="5 16" id="KW-0813">Transport</keyword>
<dbReference type="Gene3D" id="3.30.300.160">
    <property type="entry name" value="Type II secretion system, protein E, N-terminal domain"/>
    <property type="match status" value="1"/>
</dbReference>
<dbReference type="GO" id="GO:0005524">
    <property type="term" value="F:ATP binding"/>
    <property type="evidence" value="ECO:0007669"/>
    <property type="project" value="UniProtKB-UniRule"/>
</dbReference>
<evidence type="ECO:0000259" key="17">
    <source>
        <dbReference type="PROSITE" id="PS00662"/>
    </source>
</evidence>
<evidence type="ECO:0000256" key="9">
    <source>
        <dbReference type="ARBA" id="ARBA00022741"/>
    </source>
</evidence>
<keyword evidence="8" id="KW-0479">Metal-binding</keyword>
<dbReference type="Gene3D" id="3.40.50.300">
    <property type="entry name" value="P-loop containing nucleotide triphosphate hydrolases"/>
    <property type="match status" value="1"/>
</dbReference>
<dbReference type="InterPro" id="IPR003593">
    <property type="entry name" value="AAA+_ATPase"/>
</dbReference>
<evidence type="ECO:0000256" key="8">
    <source>
        <dbReference type="ARBA" id="ARBA00022723"/>
    </source>
</evidence>
<evidence type="ECO:0000256" key="2">
    <source>
        <dbReference type="ARBA" id="ARBA00003288"/>
    </source>
</evidence>
<evidence type="ECO:0000256" key="12">
    <source>
        <dbReference type="ARBA" id="ARBA00022927"/>
    </source>
</evidence>
<keyword evidence="6" id="KW-1003">Cell membrane</keyword>
<dbReference type="Pfam" id="PF00437">
    <property type="entry name" value="T2SSE"/>
    <property type="match status" value="1"/>
</dbReference>
<dbReference type="PATRIC" id="fig|29486.45.peg.1492"/>
<dbReference type="OrthoDB" id="9804785at2"/>
<keyword evidence="9 16" id="KW-0547">Nucleotide-binding</keyword>
<dbReference type="PROSITE" id="PS00662">
    <property type="entry name" value="T2SP_E"/>
    <property type="match status" value="1"/>
</dbReference>
<name>A0A0A5FPU4_YERRU</name>
<evidence type="ECO:0000256" key="11">
    <source>
        <dbReference type="ARBA" id="ARBA00022840"/>
    </source>
</evidence>
<dbReference type="Proteomes" id="UP000255169">
    <property type="component" value="Unassembled WGS sequence"/>
</dbReference>
<reference evidence="18" key="1">
    <citation type="journal article" date="2015" name="Genome Announc.">
        <title>Complete Genome Sequence of Yersinia ruckeri Strain CSF007-82, Etiologic Agent of Red Mouth Disease in Salmonid Fish.</title>
        <authorList>
            <person name="Nelson M.C."/>
            <person name="LaPatra S.E."/>
            <person name="Welch T.J."/>
            <person name="Graf J."/>
        </authorList>
    </citation>
    <scope>NUCLEOTIDE SEQUENCE</scope>
    <source>
        <strain evidence="18">CSF007-82</strain>
    </source>
</reference>
<keyword evidence="20" id="KW-1185">Reference proteome</keyword>
<evidence type="ECO:0000256" key="13">
    <source>
        <dbReference type="ARBA" id="ARBA00022967"/>
    </source>
</evidence>
<evidence type="ECO:0000256" key="3">
    <source>
        <dbReference type="ARBA" id="ARBA00004533"/>
    </source>
</evidence>
<evidence type="ECO:0000256" key="6">
    <source>
        <dbReference type="ARBA" id="ARBA00022475"/>
    </source>
</evidence>
<dbReference type="FunFam" id="3.40.50.300:FF:000398">
    <property type="entry name" value="Type IV pilus assembly ATPase PilB"/>
    <property type="match status" value="1"/>
</dbReference>
<comment type="subcellular location">
    <subcellularLocation>
        <location evidence="3 16">Cell inner membrane</location>
    </subcellularLocation>
</comment>
<evidence type="ECO:0000256" key="7">
    <source>
        <dbReference type="ARBA" id="ARBA00022519"/>
    </source>
</evidence>
<dbReference type="PANTHER" id="PTHR30258:SF27">
    <property type="entry name" value="BACTERIOPHAGE ADSORPTION PROTEIN B-RELATED"/>
    <property type="match status" value="1"/>
</dbReference>
<evidence type="ECO:0000256" key="16">
    <source>
        <dbReference type="RuleBase" id="RU366070"/>
    </source>
</evidence>
<dbReference type="GO" id="GO:0016887">
    <property type="term" value="F:ATP hydrolysis activity"/>
    <property type="evidence" value="ECO:0007669"/>
    <property type="project" value="TreeGrafter"/>
</dbReference>